<dbReference type="EMBL" id="BMZS01000004">
    <property type="protein sequence ID" value="GHD49814.1"/>
    <property type="molecule type" value="Genomic_DNA"/>
</dbReference>
<reference evidence="1" key="1">
    <citation type="journal article" date="2014" name="Int. J. Syst. Evol. Microbiol.">
        <title>Complete genome sequence of Corynebacterium casei LMG S-19264T (=DSM 44701T), isolated from a smear-ripened cheese.</title>
        <authorList>
            <consortium name="US DOE Joint Genome Institute (JGI-PGF)"/>
            <person name="Walter F."/>
            <person name="Albersmeier A."/>
            <person name="Kalinowski J."/>
            <person name="Ruckert C."/>
        </authorList>
    </citation>
    <scope>NUCLEOTIDE SEQUENCE</scope>
    <source>
        <strain evidence="1">KCTC 42651</strain>
    </source>
</reference>
<gene>
    <name evidence="1" type="ORF">GCM10017083_22600</name>
</gene>
<organism evidence="1 2">
    <name type="scientific">Thalassobaculum fulvum</name>
    <dbReference type="NCBI Taxonomy" id="1633335"/>
    <lineage>
        <taxon>Bacteria</taxon>
        <taxon>Pseudomonadati</taxon>
        <taxon>Pseudomonadota</taxon>
        <taxon>Alphaproteobacteria</taxon>
        <taxon>Rhodospirillales</taxon>
        <taxon>Thalassobaculaceae</taxon>
        <taxon>Thalassobaculum</taxon>
    </lineage>
</organism>
<sequence length="146" mass="15065">MGRRTIAESRPMRAYVLALSLILLVAGGARTSAASHPDPAAHDHSDRIGVLPDSWVETLESAHISEQTALIAGGATAAALGVGAVAGASAGGATGATLFALWLAHWPVQIALMGGTGYLAWNYLWPEPRKPLVVAPGPSIDIGWRP</sequence>
<evidence type="ECO:0000313" key="2">
    <source>
        <dbReference type="Proteomes" id="UP000630353"/>
    </source>
</evidence>
<dbReference type="AlphaFoldDB" id="A0A918XRH4"/>
<evidence type="ECO:0000313" key="1">
    <source>
        <dbReference type="EMBL" id="GHD49814.1"/>
    </source>
</evidence>
<comment type="caution">
    <text evidence="1">The sequence shown here is derived from an EMBL/GenBank/DDBJ whole genome shotgun (WGS) entry which is preliminary data.</text>
</comment>
<reference evidence="1" key="2">
    <citation type="submission" date="2020-09" db="EMBL/GenBank/DDBJ databases">
        <authorList>
            <person name="Sun Q."/>
            <person name="Kim S."/>
        </authorList>
    </citation>
    <scope>NUCLEOTIDE SEQUENCE</scope>
    <source>
        <strain evidence="1">KCTC 42651</strain>
    </source>
</reference>
<proteinExistence type="predicted"/>
<dbReference type="Proteomes" id="UP000630353">
    <property type="component" value="Unassembled WGS sequence"/>
</dbReference>
<protein>
    <submittedName>
        <fullName evidence="1">Uncharacterized protein</fullName>
    </submittedName>
</protein>
<name>A0A918XRH4_9PROT</name>
<keyword evidence="2" id="KW-1185">Reference proteome</keyword>
<accession>A0A918XRH4</accession>